<keyword evidence="11" id="KW-1185">Reference proteome</keyword>
<evidence type="ECO:0000259" key="9">
    <source>
        <dbReference type="Pfam" id="PF10502"/>
    </source>
</evidence>
<comment type="subcellular location">
    <subcellularLocation>
        <location evidence="2">Cell membrane</location>
        <topology evidence="2">Single-pass type II membrane protein</topology>
    </subcellularLocation>
    <subcellularLocation>
        <location evidence="7">Membrane</location>
        <topology evidence="7">Single-pass type II membrane protein</topology>
    </subcellularLocation>
</comment>
<feature type="domain" description="Peptidase S26" evidence="9">
    <location>
        <begin position="74"/>
        <end position="264"/>
    </location>
</feature>
<keyword evidence="7" id="KW-0472">Membrane</keyword>
<comment type="similarity">
    <text evidence="3 7">Belongs to the peptidase S26 family.</text>
</comment>
<dbReference type="Pfam" id="PF10502">
    <property type="entry name" value="Peptidase_S26"/>
    <property type="match status" value="1"/>
</dbReference>
<feature type="transmembrane region" description="Helical" evidence="7">
    <location>
        <begin position="76"/>
        <end position="99"/>
    </location>
</feature>
<accession>C0W184</accession>
<comment type="caution">
    <text evidence="10">The sequence shown here is derived from an EMBL/GenBank/DDBJ whole genome shotgun (WGS) entry which is preliminary data.</text>
</comment>
<dbReference type="AlphaFoldDB" id="C0W184"/>
<dbReference type="NCBIfam" id="TIGR02227">
    <property type="entry name" value="sigpep_I_bact"/>
    <property type="match status" value="1"/>
</dbReference>
<dbReference type="PRINTS" id="PR00727">
    <property type="entry name" value="LEADERPTASE"/>
</dbReference>
<dbReference type="Gene3D" id="2.10.109.10">
    <property type="entry name" value="Umud Fragment, subunit A"/>
    <property type="match status" value="1"/>
</dbReference>
<dbReference type="InterPro" id="IPR000223">
    <property type="entry name" value="Pept_S26A_signal_pept_1"/>
</dbReference>
<evidence type="ECO:0000256" key="4">
    <source>
        <dbReference type="ARBA" id="ARBA00013208"/>
    </source>
</evidence>
<dbReference type="PANTHER" id="PTHR43390:SF1">
    <property type="entry name" value="CHLOROPLAST PROCESSING PEPTIDASE"/>
    <property type="match status" value="1"/>
</dbReference>
<gene>
    <name evidence="10" type="primary">lepB</name>
    <name evidence="10" type="ORF">HMPREF0044_1174</name>
</gene>
<dbReference type="Proteomes" id="UP000010301">
    <property type="component" value="Unassembled WGS sequence"/>
</dbReference>
<evidence type="ECO:0000256" key="3">
    <source>
        <dbReference type="ARBA" id="ARBA00009370"/>
    </source>
</evidence>
<dbReference type="eggNOG" id="COG0681">
    <property type="taxonomic scope" value="Bacteria"/>
</dbReference>
<comment type="catalytic activity">
    <reaction evidence="1 7">
        <text>Cleavage of hydrophobic, N-terminal signal or leader sequences from secreted and periplasmic proteins.</text>
        <dbReference type="EC" id="3.4.21.89"/>
    </reaction>
</comment>
<organism evidence="10 11">
    <name type="scientific">Gleimia coleocanis DSM 15436</name>
    <dbReference type="NCBI Taxonomy" id="525245"/>
    <lineage>
        <taxon>Bacteria</taxon>
        <taxon>Bacillati</taxon>
        <taxon>Actinomycetota</taxon>
        <taxon>Actinomycetes</taxon>
        <taxon>Actinomycetales</taxon>
        <taxon>Actinomycetaceae</taxon>
        <taxon>Gleimia</taxon>
    </lineage>
</organism>
<dbReference type="EMBL" id="ACFG01000032">
    <property type="protein sequence ID" value="EEH63573.1"/>
    <property type="molecule type" value="Genomic_DNA"/>
</dbReference>
<name>C0W184_9ACTO</name>
<evidence type="ECO:0000256" key="1">
    <source>
        <dbReference type="ARBA" id="ARBA00000677"/>
    </source>
</evidence>
<evidence type="ECO:0000256" key="7">
    <source>
        <dbReference type="RuleBase" id="RU362042"/>
    </source>
</evidence>
<feature type="region of interest" description="Disordered" evidence="8">
    <location>
        <begin position="1"/>
        <end position="35"/>
    </location>
</feature>
<dbReference type="GO" id="GO:0005886">
    <property type="term" value="C:plasma membrane"/>
    <property type="evidence" value="ECO:0007669"/>
    <property type="project" value="UniProtKB-SubCell"/>
</dbReference>
<dbReference type="GO" id="GO:0006465">
    <property type="term" value="P:signal peptide processing"/>
    <property type="evidence" value="ECO:0007669"/>
    <property type="project" value="InterPro"/>
</dbReference>
<reference evidence="10 11" key="1">
    <citation type="submission" date="2009-01" db="EMBL/GenBank/DDBJ databases">
        <authorList>
            <person name="Qin X."/>
            <person name="Bachman B."/>
            <person name="Battles P."/>
            <person name="Bell A."/>
            <person name="Bess C."/>
            <person name="Bickham C."/>
            <person name="Chaboub L."/>
            <person name="Chen D."/>
            <person name="Coyle M."/>
            <person name="Deiros D.R."/>
            <person name="Dinh H."/>
            <person name="Forbes L."/>
            <person name="Fowler G."/>
            <person name="Francisco L."/>
            <person name="Fu Q."/>
            <person name="Gubbala S."/>
            <person name="Hale W."/>
            <person name="Han Y."/>
            <person name="Hemphill L."/>
            <person name="Highlander S.K."/>
            <person name="Hirani K."/>
            <person name="Hogues M."/>
            <person name="Jackson L."/>
            <person name="Jakkamsetti A."/>
            <person name="Javaid M."/>
            <person name="Jiang H."/>
            <person name="Korchina V."/>
            <person name="Kovar C."/>
            <person name="Lara F."/>
            <person name="Lee S."/>
            <person name="Mata R."/>
            <person name="Mathew T."/>
            <person name="Moen C."/>
            <person name="Morales K."/>
            <person name="Munidasa M."/>
            <person name="Nazareth L."/>
            <person name="Ngo R."/>
            <person name="Nguyen L."/>
            <person name="Okwuonu G."/>
            <person name="Ongeri F."/>
            <person name="Patil S."/>
            <person name="Petrosino J."/>
            <person name="Pham C."/>
            <person name="Pham P."/>
            <person name="Pu L.-L."/>
            <person name="Puazo M."/>
            <person name="Raj R."/>
            <person name="Reid J."/>
            <person name="Rouhana J."/>
            <person name="Saada N."/>
            <person name="Shang Y."/>
            <person name="Simmons D."/>
            <person name="Thornton R."/>
            <person name="Warren J."/>
            <person name="Weissenberger G."/>
            <person name="Zhang J."/>
            <person name="Zhang L."/>
            <person name="Zhou C."/>
            <person name="Zhu D."/>
            <person name="Muzny D."/>
            <person name="Worley K."/>
            <person name="Gibbs R."/>
        </authorList>
    </citation>
    <scope>NUCLEOTIDE SEQUENCE [LARGE SCALE GENOMIC DNA]</scope>
    <source>
        <strain evidence="10 11">DSM 15436</strain>
    </source>
</reference>
<evidence type="ECO:0000313" key="11">
    <source>
        <dbReference type="Proteomes" id="UP000010301"/>
    </source>
</evidence>
<evidence type="ECO:0000256" key="6">
    <source>
        <dbReference type="PIRSR" id="PIRSR600223-1"/>
    </source>
</evidence>
<dbReference type="OrthoDB" id="9815782at2"/>
<dbReference type="CDD" id="cd06530">
    <property type="entry name" value="S26_SPase_I"/>
    <property type="match status" value="1"/>
</dbReference>
<keyword evidence="7" id="KW-0645">Protease</keyword>
<dbReference type="MEROPS" id="S26.025"/>
<dbReference type="InterPro" id="IPR019758">
    <property type="entry name" value="Pept_S26A_signal_pept_1_CS"/>
</dbReference>
<dbReference type="GO" id="GO:0004252">
    <property type="term" value="F:serine-type endopeptidase activity"/>
    <property type="evidence" value="ECO:0007669"/>
    <property type="project" value="InterPro"/>
</dbReference>
<protein>
    <recommendedName>
        <fullName evidence="4 7">Signal peptidase I</fullName>
        <ecNumber evidence="4 7">3.4.21.89</ecNumber>
    </recommendedName>
</protein>
<sequence length="287" mass="31871">MNKDETSSLPIPKAGSDKERRRYSPQRVAPDSLSTSQMKTLNAGAMSMPFKKRAEAREAQKKLSLSRRILNTVAEYTVIIAVALVLSTLIRAFLFQAFWIPSGSMKNTLEIGDSVAVSRLTPTLWDIERGDVVVFYDAQKWLPPVPEQQGFSKYASNTLEFLGLRPASGDQFLVKRVIGLPGDKVKCCNDMDQVLINDKPVSEPYLAPGSYNSLLPFEVTVPEGKLWVMGDNRNNSADSRAHQSVNGGMVNIEDVVGKVVGVMWPYAHWKNPTNHSPFTEIIGRVDE</sequence>
<evidence type="ECO:0000256" key="2">
    <source>
        <dbReference type="ARBA" id="ARBA00004401"/>
    </source>
</evidence>
<dbReference type="GO" id="GO:0009003">
    <property type="term" value="F:signal peptidase activity"/>
    <property type="evidence" value="ECO:0007669"/>
    <property type="project" value="UniProtKB-EC"/>
</dbReference>
<dbReference type="InterPro" id="IPR036286">
    <property type="entry name" value="LexA/Signal_pep-like_sf"/>
</dbReference>
<dbReference type="InterPro" id="IPR019533">
    <property type="entry name" value="Peptidase_S26"/>
</dbReference>
<dbReference type="HOGENOM" id="CLU_028723_0_1_11"/>
<dbReference type="EC" id="3.4.21.89" evidence="4 7"/>
<keyword evidence="5 7" id="KW-0378">Hydrolase</keyword>
<dbReference type="RefSeq" id="WP_006546344.1">
    <property type="nucleotide sequence ID" value="NZ_DS999541.1"/>
</dbReference>
<feature type="active site" evidence="6">
    <location>
        <position position="104"/>
    </location>
</feature>
<feature type="active site" evidence="6">
    <location>
        <position position="175"/>
    </location>
</feature>
<dbReference type="SUPFAM" id="SSF51306">
    <property type="entry name" value="LexA/Signal peptidase"/>
    <property type="match status" value="1"/>
</dbReference>
<evidence type="ECO:0000256" key="5">
    <source>
        <dbReference type="ARBA" id="ARBA00022801"/>
    </source>
</evidence>
<dbReference type="PANTHER" id="PTHR43390">
    <property type="entry name" value="SIGNAL PEPTIDASE I"/>
    <property type="match status" value="1"/>
</dbReference>
<proteinExistence type="inferred from homology"/>
<keyword evidence="7" id="KW-1133">Transmembrane helix</keyword>
<keyword evidence="7" id="KW-0812">Transmembrane</keyword>
<dbReference type="PROSITE" id="PS00761">
    <property type="entry name" value="SPASE_I_3"/>
    <property type="match status" value="1"/>
</dbReference>
<evidence type="ECO:0000313" key="10">
    <source>
        <dbReference type="EMBL" id="EEH63573.1"/>
    </source>
</evidence>
<dbReference type="STRING" id="525245.HMPREF0044_1174"/>
<evidence type="ECO:0000256" key="8">
    <source>
        <dbReference type="SAM" id="MobiDB-lite"/>
    </source>
</evidence>